<reference evidence="1" key="1">
    <citation type="journal article" date="2014" name="Int. J. Syst. Evol. Microbiol.">
        <title>Complete genome sequence of Corynebacterium casei LMG S-19264T (=DSM 44701T), isolated from a smear-ripened cheese.</title>
        <authorList>
            <consortium name="US DOE Joint Genome Institute (JGI-PGF)"/>
            <person name="Walter F."/>
            <person name="Albersmeier A."/>
            <person name="Kalinowski J."/>
            <person name="Ruckert C."/>
        </authorList>
    </citation>
    <scope>NUCLEOTIDE SEQUENCE</scope>
    <source>
        <strain evidence="1">CGMCC 1.15254</strain>
    </source>
</reference>
<keyword evidence="2" id="KW-1185">Reference proteome</keyword>
<proteinExistence type="predicted"/>
<dbReference type="Proteomes" id="UP000632498">
    <property type="component" value="Unassembled WGS sequence"/>
</dbReference>
<name>A0A917C7G6_9PROT</name>
<organism evidence="1 2">
    <name type="scientific">Terasakiella brassicae</name>
    <dbReference type="NCBI Taxonomy" id="1634917"/>
    <lineage>
        <taxon>Bacteria</taxon>
        <taxon>Pseudomonadati</taxon>
        <taxon>Pseudomonadota</taxon>
        <taxon>Alphaproteobacteria</taxon>
        <taxon>Rhodospirillales</taxon>
        <taxon>Terasakiellaceae</taxon>
        <taxon>Terasakiella</taxon>
    </lineage>
</organism>
<dbReference type="AlphaFoldDB" id="A0A917C7G6"/>
<protein>
    <submittedName>
        <fullName evidence="1">Uncharacterized protein</fullName>
    </submittedName>
</protein>
<gene>
    <name evidence="1" type="ORF">GCM10011332_32300</name>
</gene>
<sequence>MPATESKASEEIIMPTGSLSRNARKNASGAKKSMGTIMAAITIESAEYLNVDMIRYPFTHTRKDFVPHLFP</sequence>
<evidence type="ECO:0000313" key="2">
    <source>
        <dbReference type="Proteomes" id="UP000632498"/>
    </source>
</evidence>
<reference evidence="1" key="2">
    <citation type="submission" date="2020-09" db="EMBL/GenBank/DDBJ databases">
        <authorList>
            <person name="Sun Q."/>
            <person name="Zhou Y."/>
        </authorList>
    </citation>
    <scope>NUCLEOTIDE SEQUENCE</scope>
    <source>
        <strain evidence="1">CGMCC 1.15254</strain>
    </source>
</reference>
<accession>A0A917C7G6</accession>
<comment type="caution">
    <text evidence="1">The sequence shown here is derived from an EMBL/GenBank/DDBJ whole genome shotgun (WGS) entry which is preliminary data.</text>
</comment>
<dbReference type="EMBL" id="BMHV01000042">
    <property type="protein sequence ID" value="GGF75833.1"/>
    <property type="molecule type" value="Genomic_DNA"/>
</dbReference>
<evidence type="ECO:0000313" key="1">
    <source>
        <dbReference type="EMBL" id="GGF75833.1"/>
    </source>
</evidence>